<protein>
    <recommendedName>
        <fullName evidence="1">VapC45 PIN like domain-containing protein</fullName>
    </recommendedName>
</protein>
<evidence type="ECO:0000313" key="2">
    <source>
        <dbReference type="EMBL" id="MBB2921280.1"/>
    </source>
</evidence>
<evidence type="ECO:0000313" key="3">
    <source>
        <dbReference type="Proteomes" id="UP000518206"/>
    </source>
</evidence>
<dbReference type="EMBL" id="JACHVX010000001">
    <property type="protein sequence ID" value="MBB2921280.1"/>
    <property type="molecule type" value="Genomic_DNA"/>
</dbReference>
<sequence length="142" mass="15752">MRFFLDENLPATLREPLSAVYYDHDFVSGHGTDLVGEPDLALFPALAARGYDALVTQDKAQLSDEDERRALYDAGLHWVGLSMKSHKGLRGIALMSAAVVAGVSYVLDDWRSEPHAYRLRGVESEASQRVKCEAVRLSSWTV</sequence>
<comment type="caution">
    <text evidence="2">The sequence shown here is derived from an EMBL/GenBank/DDBJ whole genome shotgun (WGS) entry which is preliminary data.</text>
</comment>
<reference evidence="2 3" key="2">
    <citation type="submission" date="2020-08" db="EMBL/GenBank/DDBJ databases">
        <authorList>
            <person name="Partida-Martinez L."/>
            <person name="Huntemann M."/>
            <person name="Clum A."/>
            <person name="Wang J."/>
            <person name="Palaniappan K."/>
            <person name="Ritter S."/>
            <person name="Chen I.-M."/>
            <person name="Stamatis D."/>
            <person name="Reddy T."/>
            <person name="O'Malley R."/>
            <person name="Daum C."/>
            <person name="Shapiro N."/>
            <person name="Ivanova N."/>
            <person name="Kyrpides N."/>
            <person name="Woyke T."/>
        </authorList>
    </citation>
    <scope>NUCLEOTIDE SEQUENCE [LARGE SCALE GENOMIC DNA]</scope>
    <source>
        <strain evidence="2 3">RAS26</strain>
    </source>
</reference>
<accession>A0A7W4Y948</accession>
<evidence type="ECO:0000259" key="1">
    <source>
        <dbReference type="Pfam" id="PF18478"/>
    </source>
</evidence>
<dbReference type="InterPro" id="IPR041375">
    <property type="entry name" value="VapC45_PIN-like"/>
</dbReference>
<gene>
    <name evidence="2" type="ORF">FHR80_000174</name>
</gene>
<proteinExistence type="predicted"/>
<organism evidence="2 3">
    <name type="scientific">Cellulomonas cellasea</name>
    <dbReference type="NCBI Taxonomy" id="43670"/>
    <lineage>
        <taxon>Bacteria</taxon>
        <taxon>Bacillati</taxon>
        <taxon>Actinomycetota</taxon>
        <taxon>Actinomycetes</taxon>
        <taxon>Micrococcales</taxon>
        <taxon>Cellulomonadaceae</taxon>
        <taxon>Cellulomonas</taxon>
    </lineage>
</organism>
<dbReference type="Proteomes" id="UP000518206">
    <property type="component" value="Unassembled WGS sequence"/>
</dbReference>
<name>A0A7W4Y948_9CELL</name>
<feature type="domain" description="VapC45 PIN like" evidence="1">
    <location>
        <begin position="1"/>
        <end position="80"/>
    </location>
</feature>
<reference evidence="2 3" key="1">
    <citation type="submission" date="2020-08" db="EMBL/GenBank/DDBJ databases">
        <title>The Agave Microbiome: Exploring the role of microbial communities in plant adaptations to desert environments.</title>
        <authorList>
            <person name="Partida-Martinez L.P."/>
        </authorList>
    </citation>
    <scope>NUCLEOTIDE SEQUENCE [LARGE SCALE GENOMIC DNA]</scope>
    <source>
        <strain evidence="2 3">RAS26</strain>
    </source>
</reference>
<dbReference type="RefSeq" id="WP_183294323.1">
    <property type="nucleotide sequence ID" value="NZ_JACHVX010000001.1"/>
</dbReference>
<dbReference type="Pfam" id="PF18478">
    <property type="entry name" value="PIN_10"/>
    <property type="match status" value="1"/>
</dbReference>
<dbReference type="AlphaFoldDB" id="A0A7W4Y948"/>